<evidence type="ECO:0008006" key="3">
    <source>
        <dbReference type="Google" id="ProtNLM"/>
    </source>
</evidence>
<dbReference type="AlphaFoldDB" id="A0A511Z859"/>
<evidence type="ECO:0000313" key="2">
    <source>
        <dbReference type="Proteomes" id="UP000321901"/>
    </source>
</evidence>
<dbReference type="EMBL" id="BJYL01000024">
    <property type="protein sequence ID" value="GEN83604.1"/>
    <property type="molecule type" value="Genomic_DNA"/>
</dbReference>
<name>A0A511Z859_9BACL</name>
<reference evidence="1 2" key="1">
    <citation type="submission" date="2019-07" db="EMBL/GenBank/DDBJ databases">
        <title>Whole genome shotgun sequence of Sporosarcina luteola NBRC 105378.</title>
        <authorList>
            <person name="Hosoyama A."/>
            <person name="Uohara A."/>
            <person name="Ohji S."/>
            <person name="Ichikawa N."/>
        </authorList>
    </citation>
    <scope>NUCLEOTIDE SEQUENCE [LARGE SCALE GENOMIC DNA]</scope>
    <source>
        <strain evidence="1 2">NBRC 105378</strain>
    </source>
</reference>
<dbReference type="Pfam" id="PF11753">
    <property type="entry name" value="DUF3310"/>
    <property type="match status" value="1"/>
</dbReference>
<dbReference type="RefSeq" id="WP_147057677.1">
    <property type="nucleotide sequence ID" value="NZ_BJYL01000024.1"/>
</dbReference>
<keyword evidence="2" id="KW-1185">Reference proteome</keyword>
<comment type="caution">
    <text evidence="1">The sequence shown here is derived from an EMBL/GenBank/DDBJ whole genome shotgun (WGS) entry which is preliminary data.</text>
</comment>
<proteinExistence type="predicted"/>
<accession>A0A511Z859</accession>
<sequence length="95" mass="11353">MTKPNFEYGPPMPKPIVTPKENAIRPSYYHTGNIDVIKYAEENFSKEERRGFYRMNVLKYISRFHKKNGVEDLNKADFYLRKLKELEESMCEGRE</sequence>
<dbReference type="InterPro" id="IPR021739">
    <property type="entry name" value="SaV-like"/>
</dbReference>
<dbReference type="Proteomes" id="UP000321901">
    <property type="component" value="Unassembled WGS sequence"/>
</dbReference>
<dbReference type="OrthoDB" id="1684418at2"/>
<gene>
    <name evidence="1" type="ORF">SLU01_19160</name>
</gene>
<protein>
    <recommendedName>
        <fullName evidence="3">DUF3310 domain-containing protein</fullName>
    </recommendedName>
</protein>
<evidence type="ECO:0000313" key="1">
    <source>
        <dbReference type="EMBL" id="GEN83604.1"/>
    </source>
</evidence>
<organism evidence="1 2">
    <name type="scientific">Sporosarcina luteola</name>
    <dbReference type="NCBI Taxonomy" id="582850"/>
    <lineage>
        <taxon>Bacteria</taxon>
        <taxon>Bacillati</taxon>
        <taxon>Bacillota</taxon>
        <taxon>Bacilli</taxon>
        <taxon>Bacillales</taxon>
        <taxon>Caryophanaceae</taxon>
        <taxon>Sporosarcina</taxon>
    </lineage>
</organism>